<keyword evidence="2" id="KW-0597">Phosphoprotein</keyword>
<feature type="domain" description="Carrier" evidence="3">
    <location>
        <begin position="27"/>
        <end position="102"/>
    </location>
</feature>
<dbReference type="STRING" id="1203190.GCA_000312345_00299"/>
<dbReference type="GO" id="GO:0031177">
    <property type="term" value="F:phosphopantetheine binding"/>
    <property type="evidence" value="ECO:0007669"/>
    <property type="project" value="InterPro"/>
</dbReference>
<dbReference type="Gene3D" id="1.10.1200.10">
    <property type="entry name" value="ACP-like"/>
    <property type="match status" value="1"/>
</dbReference>
<sequence>MSSVYSGRMELSQRLNFDALNLTHEEPAADTSVAGRLAELIGRFTDAEVTPDATLDELGVSSLDRIELAVRAEEEFGVRADESAYTPGTTVGELVEWLADNEPA</sequence>
<evidence type="ECO:0000313" key="5">
    <source>
        <dbReference type="Proteomes" id="UP000182237"/>
    </source>
</evidence>
<evidence type="ECO:0000259" key="3">
    <source>
        <dbReference type="PROSITE" id="PS50075"/>
    </source>
</evidence>
<dbReference type="eggNOG" id="ENOG50318WI">
    <property type="taxonomic scope" value="Bacteria"/>
</dbReference>
<evidence type="ECO:0000256" key="2">
    <source>
        <dbReference type="ARBA" id="ARBA00022553"/>
    </source>
</evidence>
<dbReference type="Proteomes" id="UP000182237">
    <property type="component" value="Chromosome I"/>
</dbReference>
<accession>A0A1H1M9N8</accession>
<keyword evidence="5" id="KW-1185">Reference proteome</keyword>
<name>A0A1H1M9N8_9CORY</name>
<dbReference type="PROSITE" id="PS50075">
    <property type="entry name" value="CARRIER"/>
    <property type="match status" value="1"/>
</dbReference>
<dbReference type="InterPro" id="IPR009081">
    <property type="entry name" value="PP-bd_ACP"/>
</dbReference>
<evidence type="ECO:0000313" key="4">
    <source>
        <dbReference type="EMBL" id="SDR83511.1"/>
    </source>
</evidence>
<dbReference type="AlphaFoldDB" id="A0A1H1M9N8"/>
<dbReference type="SMART" id="SM00823">
    <property type="entry name" value="PKS_PP"/>
    <property type="match status" value="1"/>
</dbReference>
<dbReference type="InterPro" id="IPR036736">
    <property type="entry name" value="ACP-like_sf"/>
</dbReference>
<proteinExistence type="predicted"/>
<evidence type="ECO:0000256" key="1">
    <source>
        <dbReference type="ARBA" id="ARBA00022450"/>
    </source>
</evidence>
<reference evidence="4 5" key="1">
    <citation type="submission" date="2016-10" db="EMBL/GenBank/DDBJ databases">
        <authorList>
            <person name="de Groot N.N."/>
        </authorList>
    </citation>
    <scope>NUCLEOTIDE SEQUENCE [LARGE SCALE GENOMIC DNA]</scope>
    <source>
        <strain evidence="4 5">DSM 45434</strain>
    </source>
</reference>
<gene>
    <name evidence="4" type="ORF">SAMN04488539_0474</name>
</gene>
<dbReference type="SUPFAM" id="SSF47336">
    <property type="entry name" value="ACP-like"/>
    <property type="match status" value="1"/>
</dbReference>
<dbReference type="InterPro" id="IPR020806">
    <property type="entry name" value="PKS_PP-bd"/>
</dbReference>
<protein>
    <submittedName>
        <fullName evidence="4">Acyl carrier protein</fullName>
    </submittedName>
</protein>
<dbReference type="EMBL" id="LT629765">
    <property type="protein sequence ID" value="SDR83511.1"/>
    <property type="molecule type" value="Genomic_DNA"/>
</dbReference>
<organism evidence="4 5">
    <name type="scientific">Corynebacterium timonense</name>
    <dbReference type="NCBI Taxonomy" id="441500"/>
    <lineage>
        <taxon>Bacteria</taxon>
        <taxon>Bacillati</taxon>
        <taxon>Actinomycetota</taxon>
        <taxon>Actinomycetes</taxon>
        <taxon>Mycobacteriales</taxon>
        <taxon>Corynebacteriaceae</taxon>
        <taxon>Corynebacterium</taxon>
    </lineage>
</organism>
<keyword evidence="1" id="KW-0596">Phosphopantetheine</keyword>
<dbReference type="Pfam" id="PF00550">
    <property type="entry name" value="PP-binding"/>
    <property type="match status" value="1"/>
</dbReference>